<proteinExistence type="predicted"/>
<dbReference type="InterPro" id="IPR011495">
    <property type="entry name" value="Sig_transdc_His_kin_sub2_dim/P"/>
</dbReference>
<evidence type="ECO:0000256" key="1">
    <source>
        <dbReference type="ARBA" id="ARBA00000085"/>
    </source>
</evidence>
<reference evidence="10 11" key="1">
    <citation type="journal article" date="2016" name="Antonie Van Leeuwenhoek">
        <title>Dongia soli sp. nov., isolated from soil from Dokdo, Korea.</title>
        <authorList>
            <person name="Kim D.U."/>
            <person name="Lee H."/>
            <person name="Kim H."/>
            <person name="Kim S.G."/>
            <person name="Ka J.O."/>
        </authorList>
    </citation>
    <scope>NUCLEOTIDE SEQUENCE [LARGE SCALE GENOMIC DNA]</scope>
    <source>
        <strain evidence="10 11">D78</strain>
    </source>
</reference>
<evidence type="ECO:0000256" key="2">
    <source>
        <dbReference type="ARBA" id="ARBA00012438"/>
    </source>
</evidence>
<evidence type="ECO:0000313" key="11">
    <source>
        <dbReference type="Proteomes" id="UP001279642"/>
    </source>
</evidence>
<evidence type="ECO:0000256" key="7">
    <source>
        <dbReference type="ARBA" id="ARBA00022840"/>
    </source>
</evidence>
<gene>
    <name evidence="10" type="ORF">SMD27_18145</name>
</gene>
<keyword evidence="7" id="KW-0067">ATP-binding</keyword>
<comment type="caution">
    <text evidence="10">The sequence shown here is derived from an EMBL/GenBank/DDBJ whole genome shotgun (WGS) entry which is preliminary data.</text>
</comment>
<keyword evidence="11" id="KW-1185">Reference proteome</keyword>
<dbReference type="Pfam" id="PF13581">
    <property type="entry name" value="HATPase_c_2"/>
    <property type="match status" value="1"/>
</dbReference>
<dbReference type="InterPro" id="IPR003594">
    <property type="entry name" value="HATPase_dom"/>
</dbReference>
<evidence type="ECO:0000256" key="3">
    <source>
        <dbReference type="ARBA" id="ARBA00022553"/>
    </source>
</evidence>
<evidence type="ECO:0000259" key="8">
    <source>
        <dbReference type="Pfam" id="PF07568"/>
    </source>
</evidence>
<feature type="domain" description="Signal transduction histidine kinase subgroup 2 dimerisation and phosphoacceptor" evidence="8">
    <location>
        <begin position="20"/>
        <end position="72"/>
    </location>
</feature>
<keyword evidence="3" id="KW-0597">Phosphoprotein</keyword>
<dbReference type="InterPro" id="IPR036890">
    <property type="entry name" value="HATPase_C_sf"/>
</dbReference>
<comment type="catalytic activity">
    <reaction evidence="1">
        <text>ATP + protein L-histidine = ADP + protein N-phospho-L-histidine.</text>
        <dbReference type="EC" id="2.7.13.3"/>
    </reaction>
</comment>
<protein>
    <recommendedName>
        <fullName evidence="2">histidine kinase</fullName>
        <ecNumber evidence="2">2.7.13.3</ecNumber>
    </recommendedName>
</protein>
<accession>A0ABU5EEH4</accession>
<dbReference type="SUPFAM" id="SSF55874">
    <property type="entry name" value="ATPase domain of HSP90 chaperone/DNA topoisomerase II/histidine kinase"/>
    <property type="match status" value="1"/>
</dbReference>
<evidence type="ECO:0000313" key="10">
    <source>
        <dbReference type="EMBL" id="MDY0884770.1"/>
    </source>
</evidence>
<dbReference type="Gene3D" id="3.30.565.10">
    <property type="entry name" value="Histidine kinase-like ATPase, C-terminal domain"/>
    <property type="match status" value="1"/>
</dbReference>
<feature type="domain" description="Histidine kinase/HSP90-like ATPase" evidence="9">
    <location>
        <begin position="111"/>
        <end position="196"/>
    </location>
</feature>
<dbReference type="RefSeq" id="WP_320509844.1">
    <property type="nucleotide sequence ID" value="NZ_JAXCLW010000006.1"/>
</dbReference>
<dbReference type="GO" id="GO:0004673">
    <property type="term" value="F:protein histidine kinase activity"/>
    <property type="evidence" value="ECO:0007669"/>
    <property type="project" value="UniProtKB-EC"/>
</dbReference>
<sequence>MKSRVINKADKADVDVMLVETRHRLANCFQLLSSLTRLRSRSVESEEARDLLAWFSGVIVAMGRLQQGLAGAEGQGFAAYLRESARFWNTIGTDQRVSVSVEAMDGQSVRQSVNDQQATMLTLIINELVTNCLEHAFVGREAGEITIRFLPVADRHMLLEVADDGLGHDAALARLDSGTGDGTDVSSGLLLVRYLAAGLRGRFEIAPAQPSGMIARVVFPTVQRIEDDQAAGA</sequence>
<keyword evidence="6 10" id="KW-0418">Kinase</keyword>
<name>A0ABU5EEH4_9PROT</name>
<evidence type="ECO:0000256" key="5">
    <source>
        <dbReference type="ARBA" id="ARBA00022741"/>
    </source>
</evidence>
<evidence type="ECO:0000259" key="9">
    <source>
        <dbReference type="Pfam" id="PF13581"/>
    </source>
</evidence>
<keyword evidence="5" id="KW-0547">Nucleotide-binding</keyword>
<evidence type="ECO:0000256" key="6">
    <source>
        <dbReference type="ARBA" id="ARBA00022777"/>
    </source>
</evidence>
<dbReference type="PANTHER" id="PTHR41523:SF8">
    <property type="entry name" value="ETHYLENE RESPONSE SENSOR PROTEIN"/>
    <property type="match status" value="1"/>
</dbReference>
<organism evidence="10 11">
    <name type="scientific">Dongia soli</name>
    <dbReference type="NCBI Taxonomy" id="600628"/>
    <lineage>
        <taxon>Bacteria</taxon>
        <taxon>Pseudomonadati</taxon>
        <taxon>Pseudomonadota</taxon>
        <taxon>Alphaproteobacteria</taxon>
        <taxon>Rhodospirillales</taxon>
        <taxon>Dongiaceae</taxon>
        <taxon>Dongia</taxon>
    </lineage>
</organism>
<dbReference type="EMBL" id="JAXCLW010000006">
    <property type="protein sequence ID" value="MDY0884770.1"/>
    <property type="molecule type" value="Genomic_DNA"/>
</dbReference>
<dbReference type="Proteomes" id="UP001279642">
    <property type="component" value="Unassembled WGS sequence"/>
</dbReference>
<evidence type="ECO:0000256" key="4">
    <source>
        <dbReference type="ARBA" id="ARBA00022679"/>
    </source>
</evidence>
<dbReference type="PANTHER" id="PTHR41523">
    <property type="entry name" value="TWO-COMPONENT SYSTEM SENSOR PROTEIN"/>
    <property type="match status" value="1"/>
</dbReference>
<dbReference type="EC" id="2.7.13.3" evidence="2"/>
<keyword evidence="4 10" id="KW-0808">Transferase</keyword>
<dbReference type="Pfam" id="PF07568">
    <property type="entry name" value="HisKA_2"/>
    <property type="match status" value="1"/>
</dbReference>